<evidence type="ECO:0000256" key="2">
    <source>
        <dbReference type="ARBA" id="ARBA00022840"/>
    </source>
</evidence>
<dbReference type="PANTHER" id="PTHR24220">
    <property type="entry name" value="IMPORT ATP-BINDING PROTEIN"/>
    <property type="match status" value="1"/>
</dbReference>
<dbReference type="PROSITE" id="PS50893">
    <property type="entry name" value="ABC_TRANSPORTER_2"/>
    <property type="match status" value="2"/>
</dbReference>
<dbReference type="InterPro" id="IPR017871">
    <property type="entry name" value="ABC_transporter-like_CS"/>
</dbReference>
<dbReference type="SUPFAM" id="SSF52540">
    <property type="entry name" value="P-loop containing nucleoside triphosphate hydrolases"/>
    <property type="match status" value="2"/>
</dbReference>
<organism evidence="3 4">
    <name type="scientific">Prauserella marina</name>
    <dbReference type="NCBI Taxonomy" id="530584"/>
    <lineage>
        <taxon>Bacteria</taxon>
        <taxon>Bacillati</taxon>
        <taxon>Actinomycetota</taxon>
        <taxon>Actinomycetes</taxon>
        <taxon>Pseudonocardiales</taxon>
        <taxon>Pseudonocardiaceae</taxon>
        <taxon>Prauserella</taxon>
    </lineage>
</organism>
<dbReference type="Proteomes" id="UP000199494">
    <property type="component" value="Unassembled WGS sequence"/>
</dbReference>
<dbReference type="AlphaFoldDB" id="A0A222VPX0"/>
<dbReference type="GO" id="GO:0005524">
    <property type="term" value="F:ATP binding"/>
    <property type="evidence" value="ECO:0007669"/>
    <property type="project" value="UniProtKB-KW"/>
</dbReference>
<evidence type="ECO:0000313" key="3">
    <source>
        <dbReference type="EMBL" id="SDC25722.1"/>
    </source>
</evidence>
<dbReference type="PROSITE" id="PS00211">
    <property type="entry name" value="ABC_TRANSPORTER_1"/>
    <property type="match status" value="2"/>
</dbReference>
<dbReference type="RefSeq" id="WP_091797648.1">
    <property type="nucleotide sequence ID" value="NZ_CP016353.1"/>
</dbReference>
<dbReference type="STRING" id="530584.SAMN05421630_1011013"/>
<keyword evidence="2 3" id="KW-0067">ATP-binding</keyword>
<keyword evidence="1" id="KW-0547">Nucleotide-binding</keyword>
<dbReference type="EMBL" id="FMZE01000001">
    <property type="protein sequence ID" value="SDC25722.1"/>
    <property type="molecule type" value="Genomic_DNA"/>
</dbReference>
<dbReference type="Gene3D" id="3.40.50.300">
    <property type="entry name" value="P-loop containing nucleotide triphosphate hydrolases"/>
    <property type="match status" value="2"/>
</dbReference>
<dbReference type="GO" id="GO:0022857">
    <property type="term" value="F:transmembrane transporter activity"/>
    <property type="evidence" value="ECO:0007669"/>
    <property type="project" value="TreeGrafter"/>
</dbReference>
<gene>
    <name evidence="3" type="ORF">SAMN05421630_1011013</name>
</gene>
<reference evidence="3 4" key="1">
    <citation type="submission" date="2016-10" db="EMBL/GenBank/DDBJ databases">
        <authorList>
            <person name="de Groot N.N."/>
        </authorList>
    </citation>
    <scope>NUCLEOTIDE SEQUENCE [LARGE SCALE GENOMIC DNA]</scope>
    <source>
        <strain evidence="3 4">CGMCC 4.5506</strain>
    </source>
</reference>
<dbReference type="SMART" id="SM00382">
    <property type="entry name" value="AAA"/>
    <property type="match status" value="2"/>
</dbReference>
<evidence type="ECO:0000256" key="1">
    <source>
        <dbReference type="ARBA" id="ARBA00022741"/>
    </source>
</evidence>
<dbReference type="OrthoDB" id="3169708at2"/>
<dbReference type="InterPro" id="IPR027417">
    <property type="entry name" value="P-loop_NTPase"/>
</dbReference>
<evidence type="ECO:0000313" key="4">
    <source>
        <dbReference type="Proteomes" id="UP000199494"/>
    </source>
</evidence>
<protein>
    <submittedName>
        <fullName evidence="3">Peptide/nickel transport system ATP-binding protein</fullName>
    </submittedName>
</protein>
<dbReference type="InterPro" id="IPR003439">
    <property type="entry name" value="ABC_transporter-like_ATP-bd"/>
</dbReference>
<sequence length="468" mass="48417">MNGGLGLAVDGIAVHDVAGDVVLPATSLRAAPGEIVAITGPSGCGKSTLLRAILDALPDGLTRTAGTVSWRSEIVHSGRSARRWRRHTTGFLGQDPAGALNPAHPVHRLVAEGPGAPGLLAIRSALELLGLDAAELWRRRPHQLSGGQAQRVAFARAIAGEPGLLILDEPTSALDADTLGLVADLLAARRAHLPLAATIVVSHDRAFTDRVADRVIRLGGPEPAPGPPVSGSRGPKPGDVALSASRLVVGHPGGGPFLEGTSLDLRRGELTAVLGESGCGKTTLLRALAGLHPATSGALRLDGTHLPARLADRTPRQLRAVQLIAQNPADALNPAYRAGASVARAARVARGLSRAAARAQASELLTAVGLPGADRCFPRELSGGQRQRVAIARALAAGPEVLLADEITSALDEKAALGVLDVLDELRRNGLAVLLVTHDRDIAARADRTLRLPGTDHTPRRSENPIAL</sequence>
<name>A0A222VPX0_9PSEU</name>
<dbReference type="InterPro" id="IPR015854">
    <property type="entry name" value="ABC_transpr_LolD-like"/>
</dbReference>
<dbReference type="GO" id="GO:0005886">
    <property type="term" value="C:plasma membrane"/>
    <property type="evidence" value="ECO:0007669"/>
    <property type="project" value="TreeGrafter"/>
</dbReference>
<proteinExistence type="predicted"/>
<accession>A0A222VPX0</accession>
<dbReference type="KEGG" id="pmad:BAY61_13150"/>
<keyword evidence="4" id="KW-1185">Reference proteome</keyword>
<dbReference type="Pfam" id="PF00005">
    <property type="entry name" value="ABC_tran"/>
    <property type="match status" value="2"/>
</dbReference>
<dbReference type="PANTHER" id="PTHR24220:SF685">
    <property type="entry name" value="ABC TRANSPORTER RELATED"/>
    <property type="match status" value="1"/>
</dbReference>
<dbReference type="GO" id="GO:0016887">
    <property type="term" value="F:ATP hydrolysis activity"/>
    <property type="evidence" value="ECO:0007669"/>
    <property type="project" value="InterPro"/>
</dbReference>
<dbReference type="InterPro" id="IPR003593">
    <property type="entry name" value="AAA+_ATPase"/>
</dbReference>